<dbReference type="InterPro" id="IPR011990">
    <property type="entry name" value="TPR-like_helical_dom_sf"/>
</dbReference>
<dbReference type="InterPro" id="IPR051533">
    <property type="entry name" value="WaaL-like"/>
</dbReference>
<evidence type="ECO:0000256" key="2">
    <source>
        <dbReference type="ARBA" id="ARBA00022692"/>
    </source>
</evidence>
<dbReference type="Pfam" id="PF04932">
    <property type="entry name" value="Wzy_C"/>
    <property type="match status" value="1"/>
</dbReference>
<feature type="transmembrane region" description="Helical" evidence="5">
    <location>
        <begin position="59"/>
        <end position="78"/>
    </location>
</feature>
<feature type="transmembrane region" description="Helical" evidence="5">
    <location>
        <begin position="84"/>
        <end position="101"/>
    </location>
</feature>
<dbReference type="Proteomes" id="UP001519343">
    <property type="component" value="Unassembled WGS sequence"/>
</dbReference>
<feature type="transmembrane region" description="Helical" evidence="5">
    <location>
        <begin position="424"/>
        <end position="444"/>
    </location>
</feature>
<proteinExistence type="predicted"/>
<keyword evidence="8" id="KW-1185">Reference proteome</keyword>
<comment type="subcellular location">
    <subcellularLocation>
        <location evidence="1">Membrane</location>
        <topology evidence="1">Multi-pass membrane protein</topology>
    </subcellularLocation>
</comment>
<evidence type="ECO:0000256" key="3">
    <source>
        <dbReference type="ARBA" id="ARBA00022989"/>
    </source>
</evidence>
<feature type="transmembrane region" description="Helical" evidence="5">
    <location>
        <begin position="450"/>
        <end position="467"/>
    </location>
</feature>
<feature type="transmembrane region" description="Helical" evidence="5">
    <location>
        <begin position="154"/>
        <end position="173"/>
    </location>
</feature>
<dbReference type="RefSeq" id="WP_209812744.1">
    <property type="nucleotide sequence ID" value="NZ_JAGGKT010000027.1"/>
</dbReference>
<dbReference type="PANTHER" id="PTHR37422">
    <property type="entry name" value="TEICHURONIC ACID BIOSYNTHESIS PROTEIN TUAE"/>
    <property type="match status" value="1"/>
</dbReference>
<feature type="transmembrane region" description="Helical" evidence="5">
    <location>
        <begin position="479"/>
        <end position="499"/>
    </location>
</feature>
<reference evidence="7 8" key="1">
    <citation type="submission" date="2021-03" db="EMBL/GenBank/DDBJ databases">
        <title>Genomic Encyclopedia of Type Strains, Phase IV (KMG-IV): sequencing the most valuable type-strain genomes for metagenomic binning, comparative biology and taxonomic classification.</title>
        <authorList>
            <person name="Goeker M."/>
        </authorList>
    </citation>
    <scope>NUCLEOTIDE SEQUENCE [LARGE SCALE GENOMIC DNA]</scope>
    <source>
        <strain evidence="7 8">DSM 24738</strain>
    </source>
</reference>
<dbReference type="InterPro" id="IPR007016">
    <property type="entry name" value="O-antigen_ligase-rel_domated"/>
</dbReference>
<feature type="transmembrane region" description="Helical" evidence="5">
    <location>
        <begin position="180"/>
        <end position="198"/>
    </location>
</feature>
<evidence type="ECO:0000256" key="4">
    <source>
        <dbReference type="ARBA" id="ARBA00023136"/>
    </source>
</evidence>
<evidence type="ECO:0000256" key="5">
    <source>
        <dbReference type="SAM" id="Phobius"/>
    </source>
</evidence>
<evidence type="ECO:0000256" key="1">
    <source>
        <dbReference type="ARBA" id="ARBA00004141"/>
    </source>
</evidence>
<feature type="transmembrane region" description="Helical" evidence="5">
    <location>
        <begin position="29"/>
        <end position="47"/>
    </location>
</feature>
<protein>
    <submittedName>
        <fullName evidence="7">O-antigen ligase/tetratricopeptide (TPR) repeat protein</fullName>
    </submittedName>
</protein>
<evidence type="ECO:0000259" key="6">
    <source>
        <dbReference type="Pfam" id="PF04932"/>
    </source>
</evidence>
<evidence type="ECO:0000313" key="7">
    <source>
        <dbReference type="EMBL" id="MBP1934760.1"/>
    </source>
</evidence>
<gene>
    <name evidence="7" type="ORF">J2Z37_004780</name>
</gene>
<accession>A0ABS4GWW4</accession>
<dbReference type="GO" id="GO:0016874">
    <property type="term" value="F:ligase activity"/>
    <property type="evidence" value="ECO:0007669"/>
    <property type="project" value="UniProtKB-KW"/>
</dbReference>
<dbReference type="PANTHER" id="PTHR37422:SF13">
    <property type="entry name" value="LIPOPOLYSACCHARIDE BIOSYNTHESIS PROTEIN PA4999-RELATED"/>
    <property type="match status" value="1"/>
</dbReference>
<name>A0ABS4GWW4_9BACL</name>
<keyword evidence="7" id="KW-0436">Ligase</keyword>
<organism evidence="7 8">
    <name type="scientific">Ammoniphilus resinae</name>
    <dbReference type="NCBI Taxonomy" id="861532"/>
    <lineage>
        <taxon>Bacteria</taxon>
        <taxon>Bacillati</taxon>
        <taxon>Bacillota</taxon>
        <taxon>Bacilli</taxon>
        <taxon>Bacillales</taxon>
        <taxon>Paenibacillaceae</taxon>
        <taxon>Aneurinibacillus group</taxon>
        <taxon>Ammoniphilus</taxon>
    </lineage>
</organism>
<feature type="transmembrane region" description="Helical" evidence="5">
    <location>
        <begin position="113"/>
        <end position="134"/>
    </location>
</feature>
<feature type="domain" description="O-antigen ligase-related" evidence="6">
    <location>
        <begin position="189"/>
        <end position="404"/>
    </location>
</feature>
<dbReference type="SUPFAM" id="SSF48452">
    <property type="entry name" value="TPR-like"/>
    <property type="match status" value="1"/>
</dbReference>
<feature type="transmembrane region" description="Helical" evidence="5">
    <location>
        <begin position="258"/>
        <end position="279"/>
    </location>
</feature>
<keyword evidence="4 5" id="KW-0472">Membrane</keyword>
<feature type="transmembrane region" description="Helical" evidence="5">
    <location>
        <begin position="227"/>
        <end position="246"/>
    </location>
</feature>
<comment type="caution">
    <text evidence="7">The sequence shown here is derived from an EMBL/GenBank/DDBJ whole genome shotgun (WGS) entry which is preliminary data.</text>
</comment>
<feature type="transmembrane region" description="Helical" evidence="5">
    <location>
        <begin position="291"/>
        <end position="310"/>
    </location>
</feature>
<sequence length="757" mass="86612">MNWIVFFILSVIMVFTPYQKGLFFDKDLYIWETIIGALFIITVILMFKKNLQHIKGTNLVVFLVPLMYLVVIPIAESPKSNMDLMYRWTAFSCFFCMLIWVQYTDKIRRLLPFVLHLCGSVIAILAITGYWGYFDFPELLTGDDRLAGTLQYPNTFATLMGAFWLYALIVLTTRQILKPWMVLFFGFPLVAFLISILLSESRGTFLILPISWFFGLLLLRTREQIKFILNTLISVGISLVVYRQIISAKEAGISNPGLISFFIGTVVVVLLITVIVSQLHTNKLRFFESKNLLRFVFPVLALMMAVLLVADLKFQGIVYHQLPTNLQERVASIDTGTASVLGRTAFYEDGIKMSKDAPLLGYGGGGWKALFTKYQHQPYWSTNAHNGYLELLLDIGWIGLLVFVVVFGMLIGQIFKRIREEKNSVYVTMTIATLPSLLTIFLHSMIDLDLSFGTIWFVVLWLLAMGVSERPLINSRVNVPWLGKVSLAVLIVFVGVLSFKSFKFYLSENQVAYADSNLSLQKGQEVYERTTFYNPYHIDYLLKLASVYVRNYEETGKEAIKTEILKTIARLVQLEPNNPKVLFGIGNLYTQIGDPLTGISYVDMALNADKFKVEYYDSSIFLKSEVALQIMEHSEEKAKELAISGINDFQRYNQLFEVYKKNPIPDMRPLNIKTITYFYVGQAYLILGEYQHSIDILSRLDGNVENHILKQVYAVRFIANEQMGKQNDNSKIEFQAGGKFPDFKQYVKNYKTKIGIK</sequence>
<dbReference type="Gene3D" id="1.25.40.10">
    <property type="entry name" value="Tetratricopeptide repeat domain"/>
    <property type="match status" value="1"/>
</dbReference>
<keyword evidence="3 5" id="KW-1133">Transmembrane helix</keyword>
<dbReference type="EMBL" id="JAGGKT010000027">
    <property type="protein sequence ID" value="MBP1934760.1"/>
    <property type="molecule type" value="Genomic_DNA"/>
</dbReference>
<feature type="transmembrane region" description="Helical" evidence="5">
    <location>
        <begin position="204"/>
        <end position="220"/>
    </location>
</feature>
<evidence type="ECO:0000313" key="8">
    <source>
        <dbReference type="Proteomes" id="UP001519343"/>
    </source>
</evidence>
<feature type="transmembrane region" description="Helical" evidence="5">
    <location>
        <begin position="395"/>
        <end position="412"/>
    </location>
</feature>
<keyword evidence="2 5" id="KW-0812">Transmembrane</keyword>